<dbReference type="Proteomes" id="UP000838756">
    <property type="component" value="Unassembled WGS sequence"/>
</dbReference>
<gene>
    <name evidence="1" type="primary">jg7565</name>
    <name evidence="1" type="ORF">PAEG_LOCUS3704</name>
</gene>
<comment type="caution">
    <text evidence="1">The sequence shown here is derived from an EMBL/GenBank/DDBJ whole genome shotgun (WGS) entry which is preliminary data.</text>
</comment>
<proteinExistence type="predicted"/>
<dbReference type="EMBL" id="CAKXAJ010012057">
    <property type="protein sequence ID" value="CAH2215572.1"/>
    <property type="molecule type" value="Genomic_DNA"/>
</dbReference>
<organism evidence="1 2">
    <name type="scientific">Pararge aegeria aegeria</name>
    <dbReference type="NCBI Taxonomy" id="348720"/>
    <lineage>
        <taxon>Eukaryota</taxon>
        <taxon>Metazoa</taxon>
        <taxon>Ecdysozoa</taxon>
        <taxon>Arthropoda</taxon>
        <taxon>Hexapoda</taxon>
        <taxon>Insecta</taxon>
        <taxon>Pterygota</taxon>
        <taxon>Neoptera</taxon>
        <taxon>Endopterygota</taxon>
        <taxon>Lepidoptera</taxon>
        <taxon>Glossata</taxon>
        <taxon>Ditrysia</taxon>
        <taxon>Papilionoidea</taxon>
        <taxon>Nymphalidae</taxon>
        <taxon>Satyrinae</taxon>
        <taxon>Satyrini</taxon>
        <taxon>Parargina</taxon>
        <taxon>Pararge</taxon>
    </lineage>
</organism>
<evidence type="ECO:0000313" key="2">
    <source>
        <dbReference type="Proteomes" id="UP000838756"/>
    </source>
</evidence>
<evidence type="ECO:0000313" key="1">
    <source>
        <dbReference type="EMBL" id="CAH2215572.1"/>
    </source>
</evidence>
<reference evidence="1" key="1">
    <citation type="submission" date="2022-03" db="EMBL/GenBank/DDBJ databases">
        <authorList>
            <person name="Lindestad O."/>
        </authorList>
    </citation>
    <scope>NUCLEOTIDE SEQUENCE</scope>
</reference>
<sequence>MSNKTLFLSETSRKLKGTFDDVVHYGTKTSALVEYLCPYNCTENVRLCGQRTVHLDGIALTIERSTDGRSLP</sequence>
<accession>A0A8S4QNH4</accession>
<name>A0A8S4QNH4_9NEOP</name>
<keyword evidence="2" id="KW-1185">Reference proteome</keyword>
<feature type="non-terminal residue" evidence="1">
    <location>
        <position position="1"/>
    </location>
</feature>
<protein>
    <submittedName>
        <fullName evidence="1">Jg7565 protein</fullName>
    </submittedName>
</protein>
<dbReference type="AlphaFoldDB" id="A0A8S4QNH4"/>